<keyword evidence="10" id="KW-1185">Reference proteome</keyword>
<dbReference type="PANTHER" id="PTHR11669">
    <property type="entry name" value="REPLICATION FACTOR C / DNA POLYMERASE III GAMMA-TAU SUBUNIT"/>
    <property type="match status" value="1"/>
</dbReference>
<organism evidence="9 10">
    <name type="scientific">Candidatus Undinarchaeum marinum</name>
    <dbReference type="NCBI Taxonomy" id="2756141"/>
    <lineage>
        <taxon>Archaea</taxon>
        <taxon>Candidatus Undinarchaeota</taxon>
        <taxon>Candidatus Undinarchaeia</taxon>
        <taxon>Candidatus Undinarchaeales</taxon>
        <taxon>Candidatus Undinarchaeaceae</taxon>
        <taxon>Candidatus Undinarchaeum</taxon>
    </lineage>
</organism>
<comment type="similarity">
    <text evidence="1 7">Belongs to the activator 1 small subunits family. RfcS subfamily.</text>
</comment>
<dbReference type="InterPro" id="IPR047854">
    <property type="entry name" value="RFC_lid"/>
</dbReference>
<dbReference type="Gene3D" id="3.40.50.300">
    <property type="entry name" value="P-loop containing nucleotide triphosphate hydrolases"/>
    <property type="match status" value="1"/>
</dbReference>
<dbReference type="CDD" id="cd18140">
    <property type="entry name" value="HLD_clamp_RFC"/>
    <property type="match status" value="1"/>
</dbReference>
<feature type="binding site" evidence="7">
    <location>
        <begin position="46"/>
        <end position="53"/>
    </location>
    <ligand>
        <name>ATP</name>
        <dbReference type="ChEBI" id="CHEBI:30616"/>
    </ligand>
</feature>
<dbReference type="Gene3D" id="1.20.272.10">
    <property type="match status" value="1"/>
</dbReference>
<dbReference type="GO" id="GO:0003677">
    <property type="term" value="F:DNA binding"/>
    <property type="evidence" value="ECO:0007669"/>
    <property type="project" value="InterPro"/>
</dbReference>
<dbReference type="SUPFAM" id="SSF48019">
    <property type="entry name" value="post-AAA+ oligomerization domain-like"/>
    <property type="match status" value="1"/>
</dbReference>
<evidence type="ECO:0000313" key="9">
    <source>
        <dbReference type="EMBL" id="HIJ99535.1"/>
    </source>
</evidence>
<gene>
    <name evidence="7" type="primary">rfcS</name>
    <name evidence="9" type="ORF">H1011_01770</name>
</gene>
<dbReference type="GO" id="GO:0006281">
    <property type="term" value="P:DNA repair"/>
    <property type="evidence" value="ECO:0007669"/>
    <property type="project" value="TreeGrafter"/>
</dbReference>
<comment type="function">
    <text evidence="7">Part of the RFC clamp loader complex which loads the PCNA sliding clamp onto DNA.</text>
</comment>
<dbReference type="Gene3D" id="1.10.8.60">
    <property type="match status" value="1"/>
</dbReference>
<dbReference type="InterPro" id="IPR050238">
    <property type="entry name" value="DNA_Rep/Repair_Clamp_Loader"/>
</dbReference>
<dbReference type="GO" id="GO:0003689">
    <property type="term" value="F:DNA clamp loader activity"/>
    <property type="evidence" value="ECO:0007669"/>
    <property type="project" value="UniProtKB-UniRule"/>
</dbReference>
<dbReference type="Proteomes" id="UP000604391">
    <property type="component" value="Unassembled WGS sequence"/>
</dbReference>
<comment type="caution">
    <text evidence="9">The sequence shown here is derived from an EMBL/GenBank/DDBJ whole genome shotgun (WGS) entry which is preliminary data.</text>
</comment>
<dbReference type="FunFam" id="1.20.272.10:FF:000029">
    <property type="entry name" value="Replication factor C small subunit"/>
    <property type="match status" value="1"/>
</dbReference>
<evidence type="ECO:0000313" key="10">
    <source>
        <dbReference type="Proteomes" id="UP000604391"/>
    </source>
</evidence>
<evidence type="ECO:0000256" key="5">
    <source>
        <dbReference type="ARBA" id="ARBA00022840"/>
    </source>
</evidence>
<dbReference type="GO" id="GO:0005663">
    <property type="term" value="C:DNA replication factor C complex"/>
    <property type="evidence" value="ECO:0007669"/>
    <property type="project" value="InterPro"/>
</dbReference>
<dbReference type="EMBL" id="DVAD01000010">
    <property type="protein sequence ID" value="HIJ99535.1"/>
    <property type="molecule type" value="Genomic_DNA"/>
</dbReference>
<sequence>MEFNTAIWTEKYRPAVLSEVVGQKHIVERLSAFAKEKTLQHLLFSGPAGTGKTTCALALAKETFGDNWQGNFLELNASDERGIDVVRNKVKDFARTKALGDVPYKIIYLDESDALTKEAQQALRRTMENYTHTCRFILSCNYSSKIIDPIQSRCAIFRFGPVERGELEKRLKFIAEEEKLSVDAKGMEALLEISNGDLRTAINLMQSVASSGESISEESVYTISARTKPGEIEDCLKLAMNGGFKEARKKITAMMIEKGVSGGDVIRQMHRALLSMDEIPENALAGLLDRLGEYDFRITEGSNDIIQINAFLAQLYKTGKDGK</sequence>
<dbReference type="InterPro" id="IPR003593">
    <property type="entry name" value="AAA+_ATPase"/>
</dbReference>
<dbReference type="Pfam" id="PF21960">
    <property type="entry name" value="RCF1-5-like_lid"/>
    <property type="match status" value="1"/>
</dbReference>
<dbReference type="SMART" id="SM00382">
    <property type="entry name" value="AAA"/>
    <property type="match status" value="1"/>
</dbReference>
<dbReference type="Pfam" id="PF00004">
    <property type="entry name" value="AAA"/>
    <property type="match status" value="1"/>
</dbReference>
<dbReference type="InterPro" id="IPR003959">
    <property type="entry name" value="ATPase_AAA_core"/>
</dbReference>
<evidence type="ECO:0000256" key="2">
    <source>
        <dbReference type="ARBA" id="ARBA00014164"/>
    </source>
</evidence>
<evidence type="ECO:0000256" key="3">
    <source>
        <dbReference type="ARBA" id="ARBA00022705"/>
    </source>
</evidence>
<keyword evidence="3 7" id="KW-0235">DNA replication</keyword>
<name>A0A832V8E9_9ARCH</name>
<dbReference type="GO" id="GO:0006261">
    <property type="term" value="P:DNA-templated DNA replication"/>
    <property type="evidence" value="ECO:0007669"/>
    <property type="project" value="TreeGrafter"/>
</dbReference>
<dbReference type="InterPro" id="IPR008921">
    <property type="entry name" value="DNA_pol3_clamp-load_cplx_C"/>
</dbReference>
<dbReference type="GO" id="GO:0005524">
    <property type="term" value="F:ATP binding"/>
    <property type="evidence" value="ECO:0007669"/>
    <property type="project" value="UniProtKB-UniRule"/>
</dbReference>
<proteinExistence type="inferred from homology"/>
<dbReference type="InterPro" id="IPR027417">
    <property type="entry name" value="P-loop_NTPase"/>
</dbReference>
<dbReference type="InterPro" id="IPR013748">
    <property type="entry name" value="Rep_factorC_C"/>
</dbReference>
<dbReference type="GO" id="GO:0016887">
    <property type="term" value="F:ATP hydrolysis activity"/>
    <property type="evidence" value="ECO:0007669"/>
    <property type="project" value="InterPro"/>
</dbReference>
<keyword evidence="5 7" id="KW-0067">ATP-binding</keyword>
<dbReference type="FunFam" id="3.40.50.300:FF:000952">
    <property type="entry name" value="Replication factor C subunit 2"/>
    <property type="match status" value="1"/>
</dbReference>
<dbReference type="PANTHER" id="PTHR11669:SF20">
    <property type="entry name" value="REPLICATION FACTOR C SUBUNIT 4"/>
    <property type="match status" value="1"/>
</dbReference>
<evidence type="ECO:0000256" key="7">
    <source>
        <dbReference type="HAMAP-Rule" id="MF_01509"/>
    </source>
</evidence>
<evidence type="ECO:0000259" key="8">
    <source>
        <dbReference type="SMART" id="SM00382"/>
    </source>
</evidence>
<evidence type="ECO:0000256" key="1">
    <source>
        <dbReference type="ARBA" id="ARBA00009668"/>
    </source>
</evidence>
<dbReference type="CDD" id="cd00009">
    <property type="entry name" value="AAA"/>
    <property type="match status" value="1"/>
</dbReference>
<feature type="domain" description="AAA+ ATPase" evidence="8">
    <location>
        <begin position="38"/>
        <end position="163"/>
    </location>
</feature>
<dbReference type="HAMAP" id="MF_01509">
    <property type="entry name" value="RfcS"/>
    <property type="match status" value="1"/>
</dbReference>
<protein>
    <recommendedName>
        <fullName evidence="2 7">Replication factor C small subunit</fullName>
        <shortName evidence="7">RFC small subunit</shortName>
    </recommendedName>
    <alternativeName>
        <fullName evidence="6 7">Clamp loader small subunit</fullName>
    </alternativeName>
</protein>
<dbReference type="AlphaFoldDB" id="A0A832V8E9"/>
<evidence type="ECO:0000256" key="4">
    <source>
        <dbReference type="ARBA" id="ARBA00022741"/>
    </source>
</evidence>
<comment type="subunit">
    <text evidence="7">Heteromultimer composed of small subunits (RfcS) and large subunits (RfcL).</text>
</comment>
<dbReference type="InterPro" id="IPR023748">
    <property type="entry name" value="Rep_factor-C_ssu_arc"/>
</dbReference>
<dbReference type="Pfam" id="PF08542">
    <property type="entry name" value="Rep_fac_C"/>
    <property type="match status" value="1"/>
</dbReference>
<reference evidence="9 10" key="1">
    <citation type="journal article" name="Nat. Commun.">
        <title>Undinarchaeota illuminate DPANN phylogeny and the impact of gene transfer on archaeal evolution.</title>
        <authorList>
            <person name="Dombrowski N."/>
            <person name="Williams T.A."/>
            <person name="Sun J."/>
            <person name="Woodcroft B.J."/>
            <person name="Lee J.H."/>
            <person name="Minh B.Q."/>
            <person name="Rinke C."/>
            <person name="Spang A."/>
        </authorList>
    </citation>
    <scope>NUCLEOTIDE SEQUENCE [LARGE SCALE GENOMIC DNA]</scope>
    <source>
        <strain evidence="9">MAG_bin17</strain>
    </source>
</reference>
<dbReference type="SUPFAM" id="SSF52540">
    <property type="entry name" value="P-loop containing nucleoside triphosphate hydrolases"/>
    <property type="match status" value="1"/>
</dbReference>
<evidence type="ECO:0000256" key="6">
    <source>
        <dbReference type="ARBA" id="ARBA00031749"/>
    </source>
</evidence>
<accession>A0A832V8E9</accession>
<keyword evidence="4 7" id="KW-0547">Nucleotide-binding</keyword>
<dbReference type="NCBIfam" id="NF001679">
    <property type="entry name" value="PRK00440.1"/>
    <property type="match status" value="1"/>
</dbReference>